<accession>A0A1Y3ASM2</accession>
<protein>
    <recommendedName>
        <fullName evidence="1">RNA-directed DNA polymerase</fullName>
        <ecNumber evidence="1">2.7.7.49</ecNumber>
    </recommendedName>
</protein>
<dbReference type="Pfam" id="PF00665">
    <property type="entry name" value="rve"/>
    <property type="match status" value="1"/>
</dbReference>
<comment type="caution">
    <text evidence="3">The sequence shown here is derived from an EMBL/GenBank/DDBJ whole genome shotgun (WGS) entry which is preliminary data.</text>
</comment>
<evidence type="ECO:0000313" key="4">
    <source>
        <dbReference type="Proteomes" id="UP000194236"/>
    </source>
</evidence>
<dbReference type="InterPro" id="IPR012337">
    <property type="entry name" value="RNaseH-like_sf"/>
</dbReference>
<dbReference type="InterPro" id="IPR054465">
    <property type="entry name" value="Integrase_p58-like_C"/>
</dbReference>
<dbReference type="SUPFAM" id="SSF53098">
    <property type="entry name" value="Ribonuclease H-like"/>
    <property type="match status" value="1"/>
</dbReference>
<dbReference type="Gene3D" id="1.10.340.70">
    <property type="match status" value="1"/>
</dbReference>
<dbReference type="PANTHER" id="PTHR37984:SF15">
    <property type="entry name" value="INTEGRASE CATALYTIC DOMAIN-CONTAINING PROTEIN"/>
    <property type="match status" value="1"/>
</dbReference>
<dbReference type="InterPro" id="IPR005312">
    <property type="entry name" value="DUF1759"/>
</dbReference>
<dbReference type="Pfam" id="PF17921">
    <property type="entry name" value="Integrase_H2C2"/>
    <property type="match status" value="1"/>
</dbReference>
<dbReference type="InterPro" id="IPR001584">
    <property type="entry name" value="Integrase_cat-core"/>
</dbReference>
<dbReference type="AlphaFoldDB" id="A0A1Y3ASM2"/>
<feature type="domain" description="Integrase catalytic" evidence="2">
    <location>
        <begin position="493"/>
        <end position="653"/>
    </location>
</feature>
<dbReference type="InterPro" id="IPR041588">
    <property type="entry name" value="Integrase_H2C2"/>
</dbReference>
<dbReference type="InterPro" id="IPR050951">
    <property type="entry name" value="Retrovirus_Pol_polyprotein"/>
</dbReference>
<reference evidence="3 4" key="1">
    <citation type="submission" date="2017-03" db="EMBL/GenBank/DDBJ databases">
        <title>Genome Survey of Euroglyphus maynei.</title>
        <authorList>
            <person name="Arlian L.G."/>
            <person name="Morgan M.S."/>
            <person name="Rider S.D."/>
        </authorList>
    </citation>
    <scope>NUCLEOTIDE SEQUENCE [LARGE SCALE GENOMIC DNA]</scope>
    <source>
        <strain evidence="3">Arlian Lab</strain>
        <tissue evidence="3">Whole body</tissue>
    </source>
</reference>
<dbReference type="EC" id="2.7.7.49" evidence="1"/>
<dbReference type="PANTHER" id="PTHR37984">
    <property type="entry name" value="PROTEIN CBG26694"/>
    <property type="match status" value="1"/>
</dbReference>
<dbReference type="Gene3D" id="3.30.420.10">
    <property type="entry name" value="Ribonuclease H-like superfamily/Ribonuclease H"/>
    <property type="match status" value="1"/>
</dbReference>
<feature type="non-terminal residue" evidence="3">
    <location>
        <position position="797"/>
    </location>
</feature>
<evidence type="ECO:0000313" key="3">
    <source>
        <dbReference type="EMBL" id="OTF70466.1"/>
    </source>
</evidence>
<dbReference type="PROSITE" id="PS50994">
    <property type="entry name" value="INTEGRASE"/>
    <property type="match status" value="1"/>
</dbReference>
<sequence>MDSEALINERTTLRQWLTRKYHQAQSNLLEENESTKELVIQKIQRMFQIDDELDGNGFVQEDIDRYGATCTFLTKYFNNVDNVVTNVNRVVAANDFKKRELPKFDGDIMKFRFFMQDFEELISCYPNMSGHEKLSRLKSFLVGNPHDLIECIEGTEEGYNQAIELLKKEYASTIRIKAEIRKMLQKLPKVNKNDLQSVNLAFMKMRKIFHFAHQTKMDDEFINYYMKKEMAKCWFGEIQRLFSSTASCEDMLKIFEEDFNGLRELDIGRTTSNSATNLYHVNRSSTNFICLICNGGHKTIYCNANLTNSEKERIARNKRLCFRCLRPNHTTNECQSRYICRICSQPHSAVICNKQRGSVSQGQPIDQQQPQSTINALSRAPQVNLICKDEMSNEQEKMSDKDKFELEDGLRIRRGKGMKKIVVPETLRRKILSEAHERFGHPGTKKMIRLISPTYYWRNIITDISNYVKHCEICQKNKRTKLKKFAVLEQLPPAEQPFDLVSIDTILGFGKYGSRKNMIHLVVDNCTRYAWAFPHTSTSKEAYVGVVQQMLKVGPIKQILTDKGTAFRSAHYRHFLEKHGIKRLTTSTANPQCNGCNERTNQELVKRIRCKINDPKTINKNWTKIAEDVIHEYNNTPHESTGFSPAFLLYGVLPYEQFRMDQDITIDEARRIAFQRSNESHTKNKIYYDQKFQRPCFQIGDKVVVQVAWHPNNGKLTPVMEGPYTILRKLSDVNYEINRRNQPEGRETEIIHSNKLRLFHSPDDFRLEAGRCDDLNRHDIDEGSLGLEFMEINESAR</sequence>
<evidence type="ECO:0000256" key="1">
    <source>
        <dbReference type="ARBA" id="ARBA00012493"/>
    </source>
</evidence>
<dbReference type="Pfam" id="PF22938">
    <property type="entry name" value="Integrase_p58_C"/>
    <property type="match status" value="1"/>
</dbReference>
<dbReference type="Pfam" id="PF03564">
    <property type="entry name" value="DUF1759"/>
    <property type="match status" value="1"/>
</dbReference>
<dbReference type="InterPro" id="IPR036397">
    <property type="entry name" value="RNaseH_sf"/>
</dbReference>
<keyword evidence="4" id="KW-1185">Reference proteome</keyword>
<dbReference type="GO" id="GO:0003676">
    <property type="term" value="F:nucleic acid binding"/>
    <property type="evidence" value="ECO:0007669"/>
    <property type="project" value="InterPro"/>
</dbReference>
<name>A0A1Y3ASM2_EURMA</name>
<gene>
    <name evidence="3" type="ORF">BLA29_000942</name>
</gene>
<dbReference type="OrthoDB" id="6507393at2759"/>
<organism evidence="3 4">
    <name type="scientific">Euroglyphus maynei</name>
    <name type="common">Mayne's house dust mite</name>
    <dbReference type="NCBI Taxonomy" id="6958"/>
    <lineage>
        <taxon>Eukaryota</taxon>
        <taxon>Metazoa</taxon>
        <taxon>Ecdysozoa</taxon>
        <taxon>Arthropoda</taxon>
        <taxon>Chelicerata</taxon>
        <taxon>Arachnida</taxon>
        <taxon>Acari</taxon>
        <taxon>Acariformes</taxon>
        <taxon>Sarcoptiformes</taxon>
        <taxon>Astigmata</taxon>
        <taxon>Psoroptidia</taxon>
        <taxon>Analgoidea</taxon>
        <taxon>Pyroglyphidae</taxon>
        <taxon>Pyroglyphinae</taxon>
        <taxon>Euroglyphus</taxon>
    </lineage>
</organism>
<dbReference type="EMBL" id="MUJZ01065607">
    <property type="protein sequence ID" value="OTF70466.1"/>
    <property type="molecule type" value="Genomic_DNA"/>
</dbReference>
<evidence type="ECO:0000259" key="2">
    <source>
        <dbReference type="PROSITE" id="PS50994"/>
    </source>
</evidence>
<dbReference type="GO" id="GO:0015074">
    <property type="term" value="P:DNA integration"/>
    <property type="evidence" value="ECO:0007669"/>
    <property type="project" value="InterPro"/>
</dbReference>
<dbReference type="FunFam" id="1.10.340.70:FF:000001">
    <property type="entry name" value="Retrovirus-related Pol polyprotein from transposon gypsy-like Protein"/>
    <property type="match status" value="1"/>
</dbReference>
<dbReference type="Proteomes" id="UP000194236">
    <property type="component" value="Unassembled WGS sequence"/>
</dbReference>
<dbReference type="GO" id="GO:0003964">
    <property type="term" value="F:RNA-directed DNA polymerase activity"/>
    <property type="evidence" value="ECO:0007669"/>
    <property type="project" value="UniProtKB-EC"/>
</dbReference>
<proteinExistence type="predicted"/>